<dbReference type="InterPro" id="IPR011765">
    <property type="entry name" value="Pept_M16_N"/>
</dbReference>
<dbReference type="PANTHER" id="PTHR11851">
    <property type="entry name" value="METALLOPROTEASE"/>
    <property type="match status" value="1"/>
</dbReference>
<reference evidence="3 4" key="1">
    <citation type="submission" date="2020-05" db="EMBL/GenBank/DDBJ databases">
        <title>Complete genome sequencing of Campylobacter and Arcobacter type strains.</title>
        <authorList>
            <person name="Miller W.G."/>
            <person name="Yee E."/>
        </authorList>
    </citation>
    <scope>NUCLEOTIDE SEQUENCE [LARGE SCALE GENOMIC DNA]</scope>
    <source>
        <strain evidence="3 4">LMG 6451</strain>
    </source>
</reference>
<evidence type="ECO:0000313" key="4">
    <source>
        <dbReference type="Proteomes" id="UP000509722"/>
    </source>
</evidence>
<dbReference type="RefSeq" id="WP_018712703.1">
    <property type="nucleotide sequence ID" value="NZ_CP053832.1"/>
</dbReference>
<dbReference type="GeneID" id="77176249"/>
<protein>
    <submittedName>
        <fullName evidence="3">Peptidase, M16 family</fullName>
    </submittedName>
</protein>
<evidence type="ECO:0000259" key="1">
    <source>
        <dbReference type="Pfam" id="PF00675"/>
    </source>
</evidence>
<gene>
    <name evidence="3" type="ORF">CURT_1344</name>
</gene>
<dbReference type="AlphaFoldDB" id="A0AAE7EAW5"/>
<dbReference type="InterPro" id="IPR050361">
    <property type="entry name" value="MPP/UQCRC_Complex"/>
</dbReference>
<dbReference type="PANTHER" id="PTHR11851:SF225">
    <property type="entry name" value="NON-PEPTIDASE HOMOLOG YMXG"/>
    <property type="match status" value="1"/>
</dbReference>
<dbReference type="EMBL" id="CP053832">
    <property type="protein sequence ID" value="QKF84802.1"/>
    <property type="molecule type" value="Genomic_DNA"/>
</dbReference>
<sequence>MKKIDLKYKNLSIPLLYEFDNSMPVVNFKLIFKASGSVANGKFPGLANLVAKMLNEGTSKLGVSKFANLLELKAVNLSIFSGFETFGFEINTLKENFDYGLNLLISLLKDPNFTQKTLDKIKTLIKGEIASNNTDFDYLSRTELNRLLYENTSLEYPQIGTLESIEKIGLNEVKEFFNALFLENLFIVLAGDVDEKNINSISLLECFDSGVKNELPFIKTSNKQTINFINKPSQQAYIYFGAPYNVKKDEIFKANVAIFIFGSSGFGSRLMEEIRVKRGLAYSIYARADFGLSSSKIWGYMQTKNESKDDAINVIKSEFLKFVKDGVSQDELNSAKNFLLGSVVLQKETMFGRINIKQKEFYMGEEFGELERTLEKIKALNLDDLNEFIKAHDEILNLSFSVISGS</sequence>
<dbReference type="Pfam" id="PF00675">
    <property type="entry name" value="Peptidase_M16"/>
    <property type="match status" value="1"/>
</dbReference>
<dbReference type="InterPro" id="IPR007863">
    <property type="entry name" value="Peptidase_M16_C"/>
</dbReference>
<dbReference type="GO" id="GO:0046872">
    <property type="term" value="F:metal ion binding"/>
    <property type="evidence" value="ECO:0007669"/>
    <property type="project" value="InterPro"/>
</dbReference>
<feature type="domain" description="Peptidase M16 C-terminal" evidence="2">
    <location>
        <begin position="168"/>
        <end position="337"/>
    </location>
</feature>
<evidence type="ECO:0000259" key="2">
    <source>
        <dbReference type="Pfam" id="PF05193"/>
    </source>
</evidence>
<feature type="domain" description="Peptidase M16 N-terminal" evidence="1">
    <location>
        <begin position="25"/>
        <end position="160"/>
    </location>
</feature>
<name>A0AAE7EAW5_9BACT</name>
<evidence type="ECO:0000313" key="3">
    <source>
        <dbReference type="EMBL" id="QKF84802.1"/>
    </source>
</evidence>
<dbReference type="Proteomes" id="UP000509722">
    <property type="component" value="Chromosome"/>
</dbReference>
<dbReference type="InterPro" id="IPR011249">
    <property type="entry name" value="Metalloenz_LuxS/M16"/>
</dbReference>
<dbReference type="SUPFAM" id="SSF63411">
    <property type="entry name" value="LuxS/MPP-like metallohydrolase"/>
    <property type="match status" value="2"/>
</dbReference>
<accession>A0AAE7EAW5</accession>
<organism evidence="3 4">
    <name type="scientific">Campylobacter ureolyticus</name>
    <dbReference type="NCBI Taxonomy" id="827"/>
    <lineage>
        <taxon>Bacteria</taxon>
        <taxon>Pseudomonadati</taxon>
        <taxon>Campylobacterota</taxon>
        <taxon>Epsilonproteobacteria</taxon>
        <taxon>Campylobacterales</taxon>
        <taxon>Campylobacteraceae</taxon>
        <taxon>Campylobacter</taxon>
    </lineage>
</organism>
<dbReference type="Pfam" id="PF05193">
    <property type="entry name" value="Peptidase_M16_C"/>
    <property type="match status" value="1"/>
</dbReference>
<dbReference type="Gene3D" id="3.30.830.10">
    <property type="entry name" value="Metalloenzyme, LuxS/M16 peptidase-like"/>
    <property type="match status" value="2"/>
</dbReference>
<proteinExistence type="predicted"/>